<accession>A0A182VWG4</accession>
<evidence type="ECO:0000313" key="3">
    <source>
        <dbReference type="Proteomes" id="UP000075920"/>
    </source>
</evidence>
<protein>
    <submittedName>
        <fullName evidence="2">Uncharacterized protein</fullName>
    </submittedName>
</protein>
<dbReference type="VEuPathDB" id="VectorBase:AMIN002413"/>
<dbReference type="Proteomes" id="UP000075920">
    <property type="component" value="Unassembled WGS sequence"/>
</dbReference>
<evidence type="ECO:0000313" key="2">
    <source>
        <dbReference type="EnsemblMetazoa" id="AMIN002413-PA"/>
    </source>
</evidence>
<reference evidence="3" key="1">
    <citation type="submission" date="2013-03" db="EMBL/GenBank/DDBJ databases">
        <title>The Genome Sequence of Anopheles minimus MINIMUS1.</title>
        <authorList>
            <consortium name="The Broad Institute Genomics Platform"/>
            <person name="Neafsey D.E."/>
            <person name="Walton C."/>
            <person name="Walker B."/>
            <person name="Young S.K."/>
            <person name="Zeng Q."/>
            <person name="Gargeya S."/>
            <person name="Fitzgerald M."/>
            <person name="Haas B."/>
            <person name="Abouelleil A."/>
            <person name="Allen A.W."/>
            <person name="Alvarado L."/>
            <person name="Arachchi H.M."/>
            <person name="Berlin A.M."/>
            <person name="Chapman S.B."/>
            <person name="Gainer-Dewar J."/>
            <person name="Goldberg J."/>
            <person name="Griggs A."/>
            <person name="Gujja S."/>
            <person name="Hansen M."/>
            <person name="Howarth C."/>
            <person name="Imamovic A."/>
            <person name="Ireland A."/>
            <person name="Larimer J."/>
            <person name="McCowan C."/>
            <person name="Murphy C."/>
            <person name="Pearson M."/>
            <person name="Poon T.W."/>
            <person name="Priest M."/>
            <person name="Roberts A."/>
            <person name="Saif S."/>
            <person name="Shea T."/>
            <person name="Sisk P."/>
            <person name="Sykes S."/>
            <person name="Wortman J."/>
            <person name="Nusbaum C."/>
            <person name="Birren B."/>
        </authorList>
    </citation>
    <scope>NUCLEOTIDE SEQUENCE [LARGE SCALE GENOMIC DNA]</scope>
    <source>
        <strain evidence="3">MINIMUS1</strain>
    </source>
</reference>
<keyword evidence="1" id="KW-1133">Transmembrane helix</keyword>
<keyword evidence="3" id="KW-1185">Reference proteome</keyword>
<dbReference type="EnsemblMetazoa" id="AMIN002413-RA">
    <property type="protein sequence ID" value="AMIN002413-PA"/>
    <property type="gene ID" value="AMIN002413"/>
</dbReference>
<organism evidence="2 3">
    <name type="scientific">Anopheles minimus</name>
    <dbReference type="NCBI Taxonomy" id="112268"/>
    <lineage>
        <taxon>Eukaryota</taxon>
        <taxon>Metazoa</taxon>
        <taxon>Ecdysozoa</taxon>
        <taxon>Arthropoda</taxon>
        <taxon>Hexapoda</taxon>
        <taxon>Insecta</taxon>
        <taxon>Pterygota</taxon>
        <taxon>Neoptera</taxon>
        <taxon>Endopterygota</taxon>
        <taxon>Diptera</taxon>
        <taxon>Nematocera</taxon>
        <taxon>Culicoidea</taxon>
        <taxon>Culicidae</taxon>
        <taxon>Anophelinae</taxon>
        <taxon>Anopheles</taxon>
    </lineage>
</organism>
<evidence type="ECO:0000256" key="1">
    <source>
        <dbReference type="SAM" id="Phobius"/>
    </source>
</evidence>
<feature type="transmembrane region" description="Helical" evidence="1">
    <location>
        <begin position="49"/>
        <end position="70"/>
    </location>
</feature>
<keyword evidence="1" id="KW-0812">Transmembrane</keyword>
<reference evidence="2" key="2">
    <citation type="submission" date="2020-05" db="UniProtKB">
        <authorList>
            <consortium name="EnsemblMetazoa"/>
        </authorList>
    </citation>
    <scope>IDENTIFICATION</scope>
    <source>
        <strain evidence="2">MINIMUS1</strain>
    </source>
</reference>
<feature type="transmembrane region" description="Helical" evidence="1">
    <location>
        <begin position="85"/>
        <end position="105"/>
    </location>
</feature>
<keyword evidence="1" id="KW-0472">Membrane</keyword>
<dbReference type="AlphaFoldDB" id="A0A182VWG4"/>
<proteinExistence type="predicted"/>
<sequence length="110" mass="12821">MKLSFDTRFCTLPATGWTFPLHYLPLSSNSVTSKICSRWLPFDPPDVRIFLKSCCTLLLMNNIISFMWLLSKDASRTGKNSKRRYLQYLLIVLQMNSLLVQGYIWHQVSN</sequence>
<name>A0A182VWG4_9DIPT</name>